<dbReference type="EMBL" id="ACFU01000006">
    <property type="protein sequence ID" value="EEF14501.1"/>
    <property type="molecule type" value="Genomic_DNA"/>
</dbReference>
<protein>
    <submittedName>
        <fullName evidence="2">Uncharacterized protein</fullName>
    </submittedName>
</protein>
<evidence type="ECO:0000313" key="3">
    <source>
        <dbReference type="Proteomes" id="UP000003082"/>
    </source>
</evidence>
<dbReference type="AlphaFoldDB" id="B9D0I6"/>
<evidence type="ECO:0000256" key="1">
    <source>
        <dbReference type="SAM" id="Phobius"/>
    </source>
</evidence>
<comment type="caution">
    <text evidence="2">The sequence shown here is derived from an EMBL/GenBank/DDBJ whole genome shotgun (WGS) entry which is preliminary data.</text>
</comment>
<keyword evidence="1" id="KW-0812">Transmembrane</keyword>
<name>B9D0I6_CAMRE</name>
<organism evidence="2 3">
    <name type="scientific">Campylobacter rectus RM3267</name>
    <dbReference type="NCBI Taxonomy" id="553218"/>
    <lineage>
        <taxon>Bacteria</taxon>
        <taxon>Pseudomonadati</taxon>
        <taxon>Campylobacterota</taxon>
        <taxon>Epsilonproteobacteria</taxon>
        <taxon>Campylobacterales</taxon>
        <taxon>Campylobacteraceae</taxon>
        <taxon>Campylobacter</taxon>
    </lineage>
</organism>
<proteinExistence type="predicted"/>
<keyword evidence="3" id="KW-1185">Reference proteome</keyword>
<accession>B9D0I6</accession>
<gene>
    <name evidence="2" type="ORF">CAMRE0001_1190</name>
</gene>
<reference evidence="2 3" key="1">
    <citation type="submission" date="2008-08" db="EMBL/GenBank/DDBJ databases">
        <authorList>
            <person name="Madupu R."/>
            <person name="Durkin A.S."/>
            <person name="Torralba M."/>
            <person name="Methe B."/>
            <person name="Sutton G.G."/>
            <person name="Strausberg R.L."/>
            <person name="Nelson K.E."/>
        </authorList>
    </citation>
    <scope>NUCLEOTIDE SEQUENCE [LARGE SCALE GENOMIC DNA]</scope>
    <source>
        <strain evidence="2 3">RM3267</strain>
    </source>
</reference>
<keyword evidence="1" id="KW-1133">Transmembrane helix</keyword>
<evidence type="ECO:0000313" key="2">
    <source>
        <dbReference type="EMBL" id="EEF14501.1"/>
    </source>
</evidence>
<feature type="transmembrane region" description="Helical" evidence="1">
    <location>
        <begin position="26"/>
        <end position="49"/>
    </location>
</feature>
<keyword evidence="1" id="KW-0472">Membrane</keyword>
<dbReference type="Proteomes" id="UP000003082">
    <property type="component" value="Unassembled WGS sequence"/>
</dbReference>
<sequence length="58" mass="6791">MNAVAVLWVGSKNSYYKNADKVAIKIYLESSALFLLGRFLRISFIILFCRRSAFWRKD</sequence>